<protein>
    <submittedName>
        <fullName evidence="3">Uncharacterized protein</fullName>
    </submittedName>
</protein>
<sequence length="252" mass="25141">MLNRGFGGAGGGLGAGASSLGQPGNSADSYYRMLETYGTQIAQQEAQLVRLREQRAAIAAEIESARQQRDAAAELAAAARSRTAGLQAERRTKEADLQAIQDRNGSLRTEVEALRGQLEEIRQQEYGKKAEFVHRCMQLEAQIRSVLAAHPGGQDAYPAQRPNAAAAVGQAGAGMAGAGTASFPGAGQQGGGLGAAGGEGPLPVDQPPAELGGGAGDGAGGGGSGGDGGGGGGGEEEASMDPEAAFGSQLPD</sequence>
<evidence type="ECO:0000313" key="4">
    <source>
        <dbReference type="Proteomes" id="UP000075714"/>
    </source>
</evidence>
<evidence type="ECO:0000256" key="2">
    <source>
        <dbReference type="SAM" id="MobiDB-lite"/>
    </source>
</evidence>
<reference evidence="4" key="1">
    <citation type="journal article" date="2016" name="Nat. Commun.">
        <title>The Gonium pectorale genome demonstrates co-option of cell cycle regulation during the evolution of multicellularity.</title>
        <authorList>
            <person name="Hanschen E.R."/>
            <person name="Marriage T.N."/>
            <person name="Ferris P.J."/>
            <person name="Hamaji T."/>
            <person name="Toyoda A."/>
            <person name="Fujiyama A."/>
            <person name="Neme R."/>
            <person name="Noguchi H."/>
            <person name="Minakuchi Y."/>
            <person name="Suzuki M."/>
            <person name="Kawai-Toyooka H."/>
            <person name="Smith D.R."/>
            <person name="Sparks H."/>
            <person name="Anderson J."/>
            <person name="Bakaric R."/>
            <person name="Luria V."/>
            <person name="Karger A."/>
            <person name="Kirschner M.W."/>
            <person name="Durand P.M."/>
            <person name="Michod R.E."/>
            <person name="Nozaki H."/>
            <person name="Olson B.J."/>
        </authorList>
    </citation>
    <scope>NUCLEOTIDE SEQUENCE [LARGE SCALE GENOMIC DNA]</scope>
    <source>
        <strain evidence="4">NIES-2863</strain>
    </source>
</reference>
<feature type="compositionally biased region" description="Gly residues" evidence="2">
    <location>
        <begin position="211"/>
        <end position="233"/>
    </location>
</feature>
<accession>A0A150FZ37</accession>
<dbReference type="AlphaFoldDB" id="A0A150FZ37"/>
<evidence type="ECO:0000313" key="3">
    <source>
        <dbReference type="EMBL" id="KXZ42320.1"/>
    </source>
</evidence>
<evidence type="ECO:0000256" key="1">
    <source>
        <dbReference type="SAM" id="Coils"/>
    </source>
</evidence>
<organism evidence="3 4">
    <name type="scientific">Gonium pectorale</name>
    <name type="common">Green alga</name>
    <dbReference type="NCBI Taxonomy" id="33097"/>
    <lineage>
        <taxon>Eukaryota</taxon>
        <taxon>Viridiplantae</taxon>
        <taxon>Chlorophyta</taxon>
        <taxon>core chlorophytes</taxon>
        <taxon>Chlorophyceae</taxon>
        <taxon>CS clade</taxon>
        <taxon>Chlamydomonadales</taxon>
        <taxon>Volvocaceae</taxon>
        <taxon>Gonium</taxon>
    </lineage>
</organism>
<keyword evidence="4" id="KW-1185">Reference proteome</keyword>
<dbReference type="OrthoDB" id="550258at2759"/>
<dbReference type="Gene3D" id="1.10.287.1490">
    <property type="match status" value="1"/>
</dbReference>
<keyword evidence="1" id="KW-0175">Coiled coil</keyword>
<feature type="region of interest" description="Disordered" evidence="2">
    <location>
        <begin position="186"/>
        <end position="252"/>
    </location>
</feature>
<gene>
    <name evidence="3" type="ORF">GPECTOR_162g135</name>
</gene>
<dbReference type="STRING" id="33097.A0A150FZ37"/>
<feature type="compositionally biased region" description="Gly residues" evidence="2">
    <location>
        <begin position="187"/>
        <end position="200"/>
    </location>
</feature>
<comment type="caution">
    <text evidence="3">The sequence shown here is derived from an EMBL/GenBank/DDBJ whole genome shotgun (WGS) entry which is preliminary data.</text>
</comment>
<dbReference type="EMBL" id="LSYV01000162">
    <property type="protein sequence ID" value="KXZ42320.1"/>
    <property type="molecule type" value="Genomic_DNA"/>
</dbReference>
<dbReference type="Proteomes" id="UP000075714">
    <property type="component" value="Unassembled WGS sequence"/>
</dbReference>
<name>A0A150FZ37_GONPE</name>
<feature type="coiled-coil region" evidence="1">
    <location>
        <begin position="34"/>
        <end position="124"/>
    </location>
</feature>
<proteinExistence type="predicted"/>